<dbReference type="KEGG" id="bths:CNY62_04655"/>
<evidence type="ECO:0000313" key="1">
    <source>
        <dbReference type="EMBL" id="ATF25739.1"/>
    </source>
</evidence>
<dbReference type="Gene3D" id="3.40.50.300">
    <property type="entry name" value="P-loop containing nucleotide triphosphate hydrolases"/>
    <property type="match status" value="1"/>
</dbReference>
<keyword evidence="2" id="KW-1185">Reference proteome</keyword>
<protein>
    <recommendedName>
        <fullName evidence="3">Dephospho-CoA kinase</fullName>
    </recommendedName>
</protein>
<dbReference type="STRING" id="2756.BFR44_07200"/>
<gene>
    <name evidence="1" type="ORF">CNY62_04655</name>
</gene>
<dbReference type="InterPro" id="IPR027417">
    <property type="entry name" value="P-loop_NTPase"/>
</dbReference>
<proteinExistence type="predicted"/>
<evidence type="ECO:0008006" key="3">
    <source>
        <dbReference type="Google" id="ProtNLM"/>
    </source>
</evidence>
<organism evidence="1 2">
    <name type="scientific">Brochothrix thermosphacta</name>
    <name type="common">Microbacterium thermosphactum</name>
    <dbReference type="NCBI Taxonomy" id="2756"/>
    <lineage>
        <taxon>Bacteria</taxon>
        <taxon>Bacillati</taxon>
        <taxon>Bacillota</taxon>
        <taxon>Bacilli</taxon>
        <taxon>Bacillales</taxon>
        <taxon>Listeriaceae</taxon>
        <taxon>Brochothrix</taxon>
    </lineage>
</organism>
<dbReference type="EMBL" id="CP023483">
    <property type="protein sequence ID" value="ATF25739.1"/>
    <property type="molecule type" value="Genomic_DNA"/>
</dbReference>
<evidence type="ECO:0000313" key="2">
    <source>
        <dbReference type="Proteomes" id="UP000243591"/>
    </source>
</evidence>
<accession>A0A1D2K9G4</accession>
<dbReference type="Proteomes" id="UP000243591">
    <property type="component" value="Chromosome"/>
</dbReference>
<dbReference type="AlphaFoldDB" id="A0A1D2K9G4"/>
<name>A0A1D2K9G4_BROTH</name>
<sequence length="181" mass="21536">MKIIGFAGLSESGKSYCGKYLEEQHQIPRVKIVRFIEQCRKEYMNNAISLDEFHDFLYHPTNKFTDFFMDEIISRMKQMYNDHDTIVIESLRNPYLGKYFHEKLRHDFTIVYMDTALDVRVNRESKKINRSFEETLRATYEKDQLKIAQGALEYKKMSDIIYDNNGSSIKLDLFLDELVSQ</sequence>
<dbReference type="RefSeq" id="WP_069125613.1">
    <property type="nucleotide sequence ID" value="NZ_CP023483.1"/>
</dbReference>
<dbReference type="SUPFAM" id="SSF52540">
    <property type="entry name" value="P-loop containing nucleoside triphosphate hydrolases"/>
    <property type="match status" value="1"/>
</dbReference>
<reference evidence="1 2" key="1">
    <citation type="submission" date="2017-09" db="EMBL/GenBank/DDBJ databases">
        <title>Complete Genome Sequences of Two Strains of the Meat Spoilage Bacterium Brochothrix thermosphacta Isolated from Ground Chicken.</title>
        <authorList>
            <person name="Paoli G.C."/>
            <person name="Wijey C."/>
            <person name="Chen C.-Y."/>
            <person name="Nguyen L."/>
            <person name="Yan X."/>
            <person name="Irwin P.L."/>
        </authorList>
    </citation>
    <scope>NUCLEOTIDE SEQUENCE [LARGE SCALE GENOMIC DNA]</scope>
    <source>
        <strain evidence="1 2">BI</strain>
    </source>
</reference>